<dbReference type="InterPro" id="IPR013320">
    <property type="entry name" value="ConA-like_dom_sf"/>
</dbReference>
<comment type="similarity">
    <text evidence="1 4">Belongs to the glycosyl hydrolase 32 family.</text>
</comment>
<dbReference type="Gene3D" id="2.60.120.560">
    <property type="entry name" value="Exo-inulinase, domain 1"/>
    <property type="match status" value="1"/>
</dbReference>
<dbReference type="GO" id="GO:0005987">
    <property type="term" value="P:sucrose catabolic process"/>
    <property type="evidence" value="ECO:0007669"/>
    <property type="project" value="TreeGrafter"/>
</dbReference>
<dbReference type="GeneID" id="117640710"/>
<keyword evidence="3 4" id="KW-0326">Glycosidase</keyword>
<dbReference type="PANTHER" id="PTHR42800">
    <property type="entry name" value="EXOINULINASE INUD (AFU_ORTHOLOGUE AFUA_5G00480)"/>
    <property type="match status" value="1"/>
</dbReference>
<evidence type="ECO:0000313" key="8">
    <source>
        <dbReference type="RefSeq" id="XP_034233420.1"/>
    </source>
</evidence>
<dbReference type="Gene3D" id="2.115.10.20">
    <property type="entry name" value="Glycosyl hydrolase domain, family 43"/>
    <property type="match status" value="1"/>
</dbReference>
<dbReference type="Proteomes" id="UP000515158">
    <property type="component" value="Unplaced"/>
</dbReference>
<evidence type="ECO:0000256" key="4">
    <source>
        <dbReference type="RuleBase" id="RU362110"/>
    </source>
</evidence>
<dbReference type="InterPro" id="IPR018053">
    <property type="entry name" value="Glyco_hydro_32_AS"/>
</dbReference>
<feature type="domain" description="Glycosyl hydrolase family 32 N-terminal" evidence="5">
    <location>
        <begin position="54"/>
        <end position="369"/>
    </location>
</feature>
<dbReference type="PANTHER" id="PTHR42800:SF1">
    <property type="entry name" value="EXOINULINASE INUD (AFU_ORTHOLOGUE AFUA_5G00480)"/>
    <property type="match status" value="1"/>
</dbReference>
<name>A0A6P8Y9N9_THRPL</name>
<feature type="domain" description="Glycosyl hydrolase family 32 C-terminal" evidence="6">
    <location>
        <begin position="407"/>
        <end position="523"/>
    </location>
</feature>
<evidence type="ECO:0000259" key="5">
    <source>
        <dbReference type="Pfam" id="PF00251"/>
    </source>
</evidence>
<proteinExistence type="inferred from homology"/>
<dbReference type="RefSeq" id="XP_034233420.1">
    <property type="nucleotide sequence ID" value="XM_034377529.1"/>
</dbReference>
<dbReference type="SMART" id="SM00640">
    <property type="entry name" value="Glyco_32"/>
    <property type="match status" value="1"/>
</dbReference>
<dbReference type="OrthoDB" id="202537at2759"/>
<dbReference type="SUPFAM" id="SSF75005">
    <property type="entry name" value="Arabinanase/levansucrase/invertase"/>
    <property type="match status" value="1"/>
</dbReference>
<dbReference type="CDD" id="cd18622">
    <property type="entry name" value="GH32_Inu-like"/>
    <property type="match status" value="1"/>
</dbReference>
<dbReference type="Pfam" id="PF00251">
    <property type="entry name" value="Glyco_hydro_32N"/>
    <property type="match status" value="1"/>
</dbReference>
<protein>
    <submittedName>
        <fullName evidence="8">Levanase-like isoform X2</fullName>
    </submittedName>
</protein>
<evidence type="ECO:0000256" key="1">
    <source>
        <dbReference type="ARBA" id="ARBA00009902"/>
    </source>
</evidence>
<organism evidence="8">
    <name type="scientific">Thrips palmi</name>
    <name type="common">Melon thrips</name>
    <dbReference type="NCBI Taxonomy" id="161013"/>
    <lineage>
        <taxon>Eukaryota</taxon>
        <taxon>Metazoa</taxon>
        <taxon>Ecdysozoa</taxon>
        <taxon>Arthropoda</taxon>
        <taxon>Hexapoda</taxon>
        <taxon>Insecta</taxon>
        <taxon>Pterygota</taxon>
        <taxon>Neoptera</taxon>
        <taxon>Paraneoptera</taxon>
        <taxon>Thysanoptera</taxon>
        <taxon>Terebrantia</taxon>
        <taxon>Thripoidea</taxon>
        <taxon>Thripidae</taxon>
        <taxon>Thrips</taxon>
    </lineage>
</organism>
<dbReference type="InterPro" id="IPR013148">
    <property type="entry name" value="Glyco_hydro_32_N"/>
</dbReference>
<evidence type="ECO:0000256" key="3">
    <source>
        <dbReference type="ARBA" id="ARBA00023295"/>
    </source>
</evidence>
<dbReference type="InterPro" id="IPR001362">
    <property type="entry name" value="Glyco_hydro_32"/>
</dbReference>
<dbReference type="PROSITE" id="PS00609">
    <property type="entry name" value="GLYCOSYL_HYDROL_F32"/>
    <property type="match status" value="1"/>
</dbReference>
<dbReference type="SMR" id="A0A6P8Y9N9"/>
<dbReference type="InParanoid" id="A0A6P8Y9N9"/>
<keyword evidence="7" id="KW-1185">Reference proteome</keyword>
<reference evidence="8" key="1">
    <citation type="submission" date="2025-08" db="UniProtKB">
        <authorList>
            <consortium name="RefSeq"/>
        </authorList>
    </citation>
    <scope>IDENTIFICATION</scope>
    <source>
        <tissue evidence="8">Total insect</tissue>
    </source>
</reference>
<dbReference type="GO" id="GO:0005737">
    <property type="term" value="C:cytoplasm"/>
    <property type="evidence" value="ECO:0007669"/>
    <property type="project" value="TreeGrafter"/>
</dbReference>
<dbReference type="SUPFAM" id="SSF49899">
    <property type="entry name" value="Concanavalin A-like lectins/glucanases"/>
    <property type="match status" value="1"/>
</dbReference>
<evidence type="ECO:0000313" key="7">
    <source>
        <dbReference type="Proteomes" id="UP000515158"/>
    </source>
</evidence>
<dbReference type="AlphaFoldDB" id="A0A6P8Y9N9"/>
<dbReference type="InterPro" id="IPR023296">
    <property type="entry name" value="Glyco_hydro_beta-prop_sf"/>
</dbReference>
<accession>A0A6P8Y9N9</accession>
<evidence type="ECO:0000256" key="2">
    <source>
        <dbReference type="ARBA" id="ARBA00022801"/>
    </source>
</evidence>
<keyword evidence="2 4" id="KW-0378">Hydrolase</keyword>
<dbReference type="GO" id="GO:0004575">
    <property type="term" value="F:sucrose alpha-glucosidase activity"/>
    <property type="evidence" value="ECO:0007669"/>
    <property type="project" value="TreeGrafter"/>
</dbReference>
<evidence type="ECO:0000259" key="6">
    <source>
        <dbReference type="Pfam" id="PF08244"/>
    </source>
</evidence>
<dbReference type="Pfam" id="PF08244">
    <property type="entry name" value="Glyco_hydro_32C"/>
    <property type="match status" value="1"/>
</dbReference>
<gene>
    <name evidence="8" type="primary">LOC117640710</name>
</gene>
<dbReference type="InterPro" id="IPR013189">
    <property type="entry name" value="Glyco_hydro_32_C"/>
</dbReference>
<sequence length="562" mass="60389">MTSDAMASDTVVGLHEDFKGQALAAAPPPAAAAAVAAEVEASVCPSEPFRPHVHFTPRALWMNDPNGLVYAAGEWHLFYQFNPVSDVPGNISWGHAVSPDLVRWTELTGEGNPAIPYDGDTELIFSGSAVVDQDNTSGLGTPENPPMVAIYTSANATKQAQSLAFSLDNGRSWTKYEGNPVLDEEQKEFRDPKVQWHTPTRRWLMAVALADDRKVRFYSSPDLKEWTQLSEFGPMGAVEGQYECPDLFPLPVDGDLERLKWVLVVNVNPGGLQGGSSAQYFVGDFDGERFVADDQDPKAVRWLDYGKDYYAAVSWVGAPDGKRYMIGWMSNWQYAAKTPTSPWRNAMSVPRVMSLRSRPDGGVDLLQEPVPALASTLHRTAEPIMTAATLNVSAGGAAVVANGCDGAFLLEVTVSLVDGATGATVLVRAAEDGSSGTGIVWDSEKGELAVDRRKSGLVDFSADFPGVHGAPLPYASLADGKLRLTVLVDEGSVEVFADGGRVAITDIVFPDKERKAVVLRAGGAGGAEGERGSVVFADVRVVPLRQYREGCAPREKTCRLAL</sequence>